<evidence type="ECO:0000313" key="1">
    <source>
        <dbReference type="EMBL" id="RYR65777.1"/>
    </source>
</evidence>
<dbReference type="AlphaFoldDB" id="A0A445DRL4"/>
<accession>A0A445DRL4</accession>
<sequence>MAIGFEGYNFTRTRSLGRKRVVSGNVEGSPLDSETDMAPLKRVCSGRFNFNSERSLLEALPLDILVSFNSDGVIIRVLCGVDHEDLEQLLHVSKTISEAAEVAKRFHFEYSTPKKKTFDSFHSSINFNDAKGFEEIVTPKAPLRKSKSRLNSGKLASISVALFASDDEQY</sequence>
<dbReference type="PANTHER" id="PTHR34049">
    <property type="entry name" value="F-BOX PROTEIN SKIP27"/>
    <property type="match status" value="1"/>
</dbReference>
<keyword evidence="2" id="KW-1185">Reference proteome</keyword>
<dbReference type="STRING" id="3818.A0A445DRL4"/>
<organism evidence="1 2">
    <name type="scientific">Arachis hypogaea</name>
    <name type="common">Peanut</name>
    <dbReference type="NCBI Taxonomy" id="3818"/>
    <lineage>
        <taxon>Eukaryota</taxon>
        <taxon>Viridiplantae</taxon>
        <taxon>Streptophyta</taxon>
        <taxon>Embryophyta</taxon>
        <taxon>Tracheophyta</taxon>
        <taxon>Spermatophyta</taxon>
        <taxon>Magnoliopsida</taxon>
        <taxon>eudicotyledons</taxon>
        <taxon>Gunneridae</taxon>
        <taxon>Pentapetalae</taxon>
        <taxon>rosids</taxon>
        <taxon>fabids</taxon>
        <taxon>Fabales</taxon>
        <taxon>Fabaceae</taxon>
        <taxon>Papilionoideae</taxon>
        <taxon>50 kb inversion clade</taxon>
        <taxon>dalbergioids sensu lato</taxon>
        <taxon>Dalbergieae</taxon>
        <taxon>Pterocarpus clade</taxon>
        <taxon>Arachis</taxon>
    </lineage>
</organism>
<gene>
    <name evidence="1" type="ORF">Ahy_A03g011696</name>
</gene>
<comment type="caution">
    <text evidence="1">The sequence shown here is derived from an EMBL/GenBank/DDBJ whole genome shotgun (WGS) entry which is preliminary data.</text>
</comment>
<dbReference type="InterPro" id="IPR045286">
    <property type="entry name" value="FBS1-like"/>
</dbReference>
<dbReference type="EMBL" id="SDMP01000003">
    <property type="protein sequence ID" value="RYR65777.1"/>
    <property type="molecule type" value="Genomic_DNA"/>
</dbReference>
<proteinExistence type="predicted"/>
<dbReference type="Proteomes" id="UP000289738">
    <property type="component" value="Chromosome A03"/>
</dbReference>
<reference evidence="1 2" key="1">
    <citation type="submission" date="2019-01" db="EMBL/GenBank/DDBJ databases">
        <title>Sequencing of cultivated peanut Arachis hypogaea provides insights into genome evolution and oil improvement.</title>
        <authorList>
            <person name="Chen X."/>
        </authorList>
    </citation>
    <scope>NUCLEOTIDE SEQUENCE [LARGE SCALE GENOMIC DNA]</scope>
    <source>
        <strain evidence="2">cv. Fuhuasheng</strain>
        <tissue evidence="1">Leaves</tissue>
    </source>
</reference>
<name>A0A445DRL4_ARAHY</name>
<evidence type="ECO:0000313" key="2">
    <source>
        <dbReference type="Proteomes" id="UP000289738"/>
    </source>
</evidence>
<dbReference type="PANTHER" id="PTHR34049:SF1">
    <property type="entry name" value="F-BOX PROTEIN SKIP27"/>
    <property type="match status" value="1"/>
</dbReference>
<evidence type="ECO:0008006" key="3">
    <source>
        <dbReference type="Google" id="ProtNLM"/>
    </source>
</evidence>
<protein>
    <recommendedName>
        <fullName evidence="3">F-box protein</fullName>
    </recommendedName>
</protein>